<keyword evidence="1" id="KW-0285">Flavoprotein</keyword>
<dbReference type="Gene3D" id="3.50.50.60">
    <property type="entry name" value="FAD/NAD(P)-binding domain"/>
    <property type="match status" value="1"/>
</dbReference>
<proteinExistence type="predicted"/>
<dbReference type="InParanoid" id="A0A409WBV8"/>
<evidence type="ECO:0000313" key="4">
    <source>
        <dbReference type="EMBL" id="PPQ75986.1"/>
    </source>
</evidence>
<reference evidence="4 5" key="1">
    <citation type="journal article" date="2018" name="Evol. Lett.">
        <title>Horizontal gene cluster transfer increased hallucinogenic mushroom diversity.</title>
        <authorList>
            <person name="Reynolds H.T."/>
            <person name="Vijayakumar V."/>
            <person name="Gluck-Thaler E."/>
            <person name="Korotkin H.B."/>
            <person name="Matheny P.B."/>
            <person name="Slot J.C."/>
        </authorList>
    </citation>
    <scope>NUCLEOTIDE SEQUENCE [LARGE SCALE GENOMIC DNA]</scope>
    <source>
        <strain evidence="4 5">2629</strain>
    </source>
</reference>
<evidence type="ECO:0000313" key="5">
    <source>
        <dbReference type="Proteomes" id="UP000284842"/>
    </source>
</evidence>
<organism evidence="4 5">
    <name type="scientific">Panaeolus cyanescens</name>
    <dbReference type="NCBI Taxonomy" id="181874"/>
    <lineage>
        <taxon>Eukaryota</taxon>
        <taxon>Fungi</taxon>
        <taxon>Dikarya</taxon>
        <taxon>Basidiomycota</taxon>
        <taxon>Agaricomycotina</taxon>
        <taxon>Agaricomycetes</taxon>
        <taxon>Agaricomycetidae</taxon>
        <taxon>Agaricales</taxon>
        <taxon>Agaricineae</taxon>
        <taxon>Galeropsidaceae</taxon>
        <taxon>Panaeolus</taxon>
    </lineage>
</organism>
<dbReference type="Pfam" id="PF00743">
    <property type="entry name" value="FMO-like"/>
    <property type="match status" value="1"/>
</dbReference>
<protein>
    <recommendedName>
        <fullName evidence="6">FAD/NAD(P)-binding domain-containing protein</fullName>
    </recommendedName>
</protein>
<dbReference type="EMBL" id="NHTK01005620">
    <property type="protein sequence ID" value="PPQ75986.1"/>
    <property type="molecule type" value="Genomic_DNA"/>
</dbReference>
<evidence type="ECO:0008006" key="6">
    <source>
        <dbReference type="Google" id="ProtNLM"/>
    </source>
</evidence>
<accession>A0A409WBV8</accession>
<sequence>MPIDHSSIPLYPFPTLPSLNISPTSSLLSPDTLTPTLVNTIASTWLSKFSKALSDRDAGAVVGLIMHEGWWRDMLALTWDFRTFQGQQKIKKFLDDRIATGVVKVGDVRLDEEGGGARLERPADDIVWITLFIKFETDVGEGSGIVRLMPTLPPNADVDTFVWKAHTIFTNLEALHGHPERIGPLRSFAPNHGKWEGARHLEVDMKDPLNPSVDVNPDVLIIGAGQSGLEVAARLKAVGVKSLCVEKNERVGDNWRNRYDALCLHDPVWYDHMPYLPFPSTWPVYTPARKLANWLEFYADALELNIWTSSTITCLTQDEETKKWDVVIVRKKTTASGEVVEEERKMTVSHVVVAAGLGSGVPNTPKYPGMDTFKGQILHSTQHKKASDHAGKKVVIVGACTSGTSASSSLSYSLYLSSPLSSSSSLSLALFTSLTHSLPAHDIAADYQAHNIDVTLFQHGSGSTYIMSCTNGWLILFKNLYWESTPSSPAPSPDTADRINASFPHYMSVELNQRRVKAIAELDRELLEGLERVGFKTNLGLRDTGFGLLAWTKAGGYYLDTGASQLIIDGKIKLKSTGEIASFSPTGIVFDDGSTLDADVVVFATGLGSPQTLLSSLLPPSLSSRVTPIWGLDAEGEINGVWRDIGVQ</sequence>
<dbReference type="InterPro" id="IPR036188">
    <property type="entry name" value="FAD/NAD-bd_sf"/>
</dbReference>
<keyword evidence="2" id="KW-0274">FAD</keyword>
<dbReference type="GO" id="GO:0050661">
    <property type="term" value="F:NADP binding"/>
    <property type="evidence" value="ECO:0007669"/>
    <property type="project" value="InterPro"/>
</dbReference>
<dbReference type="STRING" id="181874.A0A409WBV8"/>
<dbReference type="SUPFAM" id="SSF51905">
    <property type="entry name" value="FAD/NAD(P)-binding domain"/>
    <property type="match status" value="1"/>
</dbReference>
<evidence type="ECO:0000256" key="3">
    <source>
        <dbReference type="ARBA" id="ARBA00023002"/>
    </source>
</evidence>
<feature type="non-terminal residue" evidence="4">
    <location>
        <position position="648"/>
    </location>
</feature>
<evidence type="ECO:0000256" key="2">
    <source>
        <dbReference type="ARBA" id="ARBA00022827"/>
    </source>
</evidence>
<dbReference type="AlphaFoldDB" id="A0A409WBV8"/>
<dbReference type="OrthoDB" id="74360at2759"/>
<dbReference type="GO" id="GO:0050660">
    <property type="term" value="F:flavin adenine dinucleotide binding"/>
    <property type="evidence" value="ECO:0007669"/>
    <property type="project" value="InterPro"/>
</dbReference>
<evidence type="ECO:0000256" key="1">
    <source>
        <dbReference type="ARBA" id="ARBA00022630"/>
    </source>
</evidence>
<dbReference type="Proteomes" id="UP000284842">
    <property type="component" value="Unassembled WGS sequence"/>
</dbReference>
<keyword evidence="3" id="KW-0560">Oxidoreductase</keyword>
<dbReference type="InterPro" id="IPR020946">
    <property type="entry name" value="Flavin_mOase-like"/>
</dbReference>
<dbReference type="PANTHER" id="PTHR43539">
    <property type="entry name" value="FLAVIN-BINDING MONOOXYGENASE-LIKE PROTEIN (AFU_ORTHOLOGUE AFUA_4G09220)"/>
    <property type="match status" value="1"/>
</dbReference>
<dbReference type="InterPro" id="IPR050982">
    <property type="entry name" value="Auxin_biosynth/cation_transpt"/>
</dbReference>
<keyword evidence="5" id="KW-1185">Reference proteome</keyword>
<gene>
    <name evidence="4" type="ORF">CVT24_006551</name>
</gene>
<dbReference type="PANTHER" id="PTHR43539:SF68">
    <property type="entry name" value="FLAVIN-BINDING MONOOXYGENASE-LIKE PROTEIN (AFU_ORTHOLOGUE AFUA_4G09220)"/>
    <property type="match status" value="1"/>
</dbReference>
<name>A0A409WBV8_9AGAR</name>
<comment type="caution">
    <text evidence="4">The sequence shown here is derived from an EMBL/GenBank/DDBJ whole genome shotgun (WGS) entry which is preliminary data.</text>
</comment>
<dbReference type="GO" id="GO:0004499">
    <property type="term" value="F:N,N-dimethylaniline monooxygenase activity"/>
    <property type="evidence" value="ECO:0007669"/>
    <property type="project" value="InterPro"/>
</dbReference>